<sequence>MTRSLPSEAPTVLLVDDDTALADSLALWLERRVHVRVAYSGREALQSFDEEVDLVFLDQNLPGLSGTSVLSELRRQSESVRVVMLTATHHEDLSGIPADEILTKPVDKDALFAAVSEYAAETSGLVLD</sequence>
<feature type="modified residue" description="4-aspartylphosphate" evidence="2">
    <location>
        <position position="58"/>
    </location>
</feature>
<dbReference type="AlphaFoldDB" id="A0ABD5ZF06"/>
<proteinExistence type="predicted"/>
<gene>
    <name evidence="4" type="ORF">ACFQJC_09455</name>
</gene>
<evidence type="ECO:0000256" key="2">
    <source>
        <dbReference type="PROSITE-ProRule" id="PRU00169"/>
    </source>
</evidence>
<accession>A0ABD5ZF06</accession>
<evidence type="ECO:0000313" key="5">
    <source>
        <dbReference type="Proteomes" id="UP001596481"/>
    </source>
</evidence>
<dbReference type="PROSITE" id="PS50110">
    <property type="entry name" value="RESPONSE_REGULATORY"/>
    <property type="match status" value="1"/>
</dbReference>
<dbReference type="InterPro" id="IPR011006">
    <property type="entry name" value="CheY-like_superfamily"/>
</dbReference>
<dbReference type="EMBL" id="JBHTAA010000005">
    <property type="protein sequence ID" value="MFC7203741.1"/>
    <property type="molecule type" value="Genomic_DNA"/>
</dbReference>
<dbReference type="RefSeq" id="WP_390223076.1">
    <property type="nucleotide sequence ID" value="NZ_JBHTAA010000005.1"/>
</dbReference>
<keyword evidence="1 2" id="KW-0597">Phosphoprotein</keyword>
<reference evidence="4 5" key="1">
    <citation type="journal article" date="2019" name="Int. J. Syst. Evol. Microbiol.">
        <title>The Global Catalogue of Microorganisms (GCM) 10K type strain sequencing project: providing services to taxonomists for standard genome sequencing and annotation.</title>
        <authorList>
            <consortium name="The Broad Institute Genomics Platform"/>
            <consortium name="The Broad Institute Genome Sequencing Center for Infectious Disease"/>
            <person name="Wu L."/>
            <person name="Ma J."/>
        </authorList>
    </citation>
    <scope>NUCLEOTIDE SEQUENCE [LARGE SCALE GENOMIC DNA]</scope>
    <source>
        <strain evidence="4 5">DSM 29988</strain>
    </source>
</reference>
<dbReference type="PANTHER" id="PTHR44591:SF3">
    <property type="entry name" value="RESPONSE REGULATORY DOMAIN-CONTAINING PROTEIN"/>
    <property type="match status" value="1"/>
</dbReference>
<dbReference type="SUPFAM" id="SSF52172">
    <property type="entry name" value="CheY-like"/>
    <property type="match status" value="1"/>
</dbReference>
<dbReference type="Proteomes" id="UP001596481">
    <property type="component" value="Unassembled WGS sequence"/>
</dbReference>
<comment type="caution">
    <text evidence="4">The sequence shown here is derived from an EMBL/GenBank/DDBJ whole genome shotgun (WGS) entry which is preliminary data.</text>
</comment>
<evidence type="ECO:0000256" key="1">
    <source>
        <dbReference type="ARBA" id="ARBA00022553"/>
    </source>
</evidence>
<keyword evidence="5" id="KW-1185">Reference proteome</keyword>
<evidence type="ECO:0000313" key="4">
    <source>
        <dbReference type="EMBL" id="MFC7203741.1"/>
    </source>
</evidence>
<organism evidence="4 5">
    <name type="scientific">Haloferax namakaokahaiae</name>
    <dbReference type="NCBI Taxonomy" id="1748331"/>
    <lineage>
        <taxon>Archaea</taxon>
        <taxon>Methanobacteriati</taxon>
        <taxon>Methanobacteriota</taxon>
        <taxon>Stenosarchaea group</taxon>
        <taxon>Halobacteria</taxon>
        <taxon>Halobacteriales</taxon>
        <taxon>Haloferacaceae</taxon>
        <taxon>Haloferax</taxon>
    </lineage>
</organism>
<dbReference type="Gene3D" id="3.40.50.2300">
    <property type="match status" value="1"/>
</dbReference>
<dbReference type="InterPro" id="IPR050595">
    <property type="entry name" value="Bact_response_regulator"/>
</dbReference>
<evidence type="ECO:0000259" key="3">
    <source>
        <dbReference type="PROSITE" id="PS50110"/>
    </source>
</evidence>
<feature type="domain" description="Response regulatory" evidence="3">
    <location>
        <begin position="11"/>
        <end position="119"/>
    </location>
</feature>
<dbReference type="InterPro" id="IPR001789">
    <property type="entry name" value="Sig_transdc_resp-reg_receiver"/>
</dbReference>
<protein>
    <submittedName>
        <fullName evidence="4">Response regulator transcription factor</fullName>
    </submittedName>
</protein>
<name>A0ABD5ZF06_9EURY</name>
<dbReference type="PANTHER" id="PTHR44591">
    <property type="entry name" value="STRESS RESPONSE REGULATOR PROTEIN 1"/>
    <property type="match status" value="1"/>
</dbReference>
<dbReference type="Pfam" id="PF00072">
    <property type="entry name" value="Response_reg"/>
    <property type="match status" value="1"/>
</dbReference>
<dbReference type="SMART" id="SM00448">
    <property type="entry name" value="REC"/>
    <property type="match status" value="1"/>
</dbReference>